<dbReference type="OrthoDB" id="511483at2"/>
<comment type="caution">
    <text evidence="5">The sequence shown here is derived from an EMBL/GenBank/DDBJ whole genome shotgun (WGS) entry which is preliminary data.</text>
</comment>
<evidence type="ECO:0000259" key="4">
    <source>
        <dbReference type="PROSITE" id="PS51462"/>
    </source>
</evidence>
<dbReference type="PANTHER" id="PTHR43736">
    <property type="entry name" value="ADP-RIBOSE PYROPHOSPHATASE"/>
    <property type="match status" value="1"/>
</dbReference>
<dbReference type="PROSITE" id="PS51462">
    <property type="entry name" value="NUDIX"/>
    <property type="match status" value="1"/>
</dbReference>
<evidence type="ECO:0000256" key="3">
    <source>
        <dbReference type="RuleBase" id="RU003476"/>
    </source>
</evidence>
<dbReference type="InterPro" id="IPR020084">
    <property type="entry name" value="NUDIX_hydrolase_CS"/>
</dbReference>
<proteinExistence type="inferred from homology"/>
<evidence type="ECO:0000256" key="2">
    <source>
        <dbReference type="ARBA" id="ARBA00022801"/>
    </source>
</evidence>
<feature type="domain" description="Nudix hydrolase" evidence="4">
    <location>
        <begin position="19"/>
        <end position="156"/>
    </location>
</feature>
<dbReference type="Pfam" id="PF00293">
    <property type="entry name" value="NUDIX"/>
    <property type="match status" value="1"/>
</dbReference>
<name>A0A412IIL8_9FIRM</name>
<keyword evidence="2 3" id="KW-0378">Hydrolase</keyword>
<accession>A0A412IIL8</accession>
<dbReference type="GO" id="GO:0016787">
    <property type="term" value="F:hydrolase activity"/>
    <property type="evidence" value="ECO:0007669"/>
    <property type="project" value="UniProtKB-KW"/>
</dbReference>
<comment type="similarity">
    <text evidence="1 3">Belongs to the Nudix hydrolase family.</text>
</comment>
<dbReference type="PANTHER" id="PTHR43736:SF1">
    <property type="entry name" value="DIHYDRONEOPTERIN TRIPHOSPHATE DIPHOSPHATASE"/>
    <property type="match status" value="1"/>
</dbReference>
<evidence type="ECO:0000313" key="6">
    <source>
        <dbReference type="Proteomes" id="UP000283295"/>
    </source>
</evidence>
<evidence type="ECO:0000313" key="5">
    <source>
        <dbReference type="EMBL" id="RGS37176.1"/>
    </source>
</evidence>
<protein>
    <submittedName>
        <fullName evidence="5">NUDIX domain-containing protein</fullName>
    </submittedName>
</protein>
<organism evidence="5 6">
    <name type="scientific">Coprococcus eutactus</name>
    <dbReference type="NCBI Taxonomy" id="33043"/>
    <lineage>
        <taxon>Bacteria</taxon>
        <taxon>Bacillati</taxon>
        <taxon>Bacillota</taxon>
        <taxon>Clostridia</taxon>
        <taxon>Lachnospirales</taxon>
        <taxon>Lachnospiraceae</taxon>
        <taxon>Coprococcus</taxon>
    </lineage>
</organism>
<gene>
    <name evidence="5" type="ORF">DWX94_12565</name>
</gene>
<dbReference type="PROSITE" id="PS00893">
    <property type="entry name" value="NUDIX_BOX"/>
    <property type="match status" value="1"/>
</dbReference>
<dbReference type="PRINTS" id="PR00502">
    <property type="entry name" value="NUDIXFAMILY"/>
</dbReference>
<evidence type="ECO:0000256" key="1">
    <source>
        <dbReference type="ARBA" id="ARBA00005582"/>
    </source>
</evidence>
<dbReference type="InterPro" id="IPR020476">
    <property type="entry name" value="Nudix_hydrolase"/>
</dbReference>
<dbReference type="InterPro" id="IPR015797">
    <property type="entry name" value="NUDIX_hydrolase-like_dom_sf"/>
</dbReference>
<dbReference type="Gene3D" id="3.90.79.10">
    <property type="entry name" value="Nucleoside Triphosphate Pyrophosphohydrolase"/>
    <property type="match status" value="1"/>
</dbReference>
<dbReference type="SUPFAM" id="SSF55811">
    <property type="entry name" value="Nudix"/>
    <property type="match status" value="1"/>
</dbReference>
<dbReference type="EMBL" id="QRVK01000047">
    <property type="protein sequence ID" value="RGS37176.1"/>
    <property type="molecule type" value="Genomic_DNA"/>
</dbReference>
<reference evidence="5 6" key="1">
    <citation type="submission" date="2018-08" db="EMBL/GenBank/DDBJ databases">
        <title>A genome reference for cultivated species of the human gut microbiota.</title>
        <authorList>
            <person name="Zou Y."/>
            <person name="Xue W."/>
            <person name="Luo G."/>
        </authorList>
    </citation>
    <scope>NUCLEOTIDE SEQUENCE [LARGE SCALE GENOMIC DNA]</scope>
    <source>
        <strain evidence="5 6">AF22-21</strain>
    </source>
</reference>
<sequence>MKRLFDIDIKDYEAGYKVYCRPSARGIILQGDKIALVYSGREHYYKFPGGGIQGGEDKKATLVREVREETGLVVIPDSIREFGSVLRRQKSDKSENTVFEQENFYYICDVETANIGQELDEYEREAGFVLKIVPIDEAIRANDEYHSENYFDEVMIKRELRVLQMVKKQMEN</sequence>
<dbReference type="AlphaFoldDB" id="A0A412IIL8"/>
<dbReference type="InterPro" id="IPR000086">
    <property type="entry name" value="NUDIX_hydrolase_dom"/>
</dbReference>
<dbReference type="Proteomes" id="UP000283295">
    <property type="component" value="Unassembled WGS sequence"/>
</dbReference>